<feature type="transmembrane region" description="Helical" evidence="7">
    <location>
        <begin position="288"/>
        <end position="308"/>
    </location>
</feature>
<sequence>MEDIADQPRINSRRRYCHWLLVAMYAVFVLLGHSAATLLGRLYYEKGGKSKWMVTLVQHVTFPILLLCYCIPTPKNPIGNSINSEKPSALVVAFIYVSLGLFEALNCYLFSMGLQYLPVSTYSLIGSSELAFNAFFSFFINSMKFTPYIINSLLLLTISSTLLVFQTKTEHSTEISKKNHAIGLICTLAASAGEGLLLSVRQFAFEKVLKKETFKVIMDMIICESLVATCVILVGLFASGEWDRLHEEMEEFELGKASYLLNLIFTAINWQLYCIGCVGLVFEVSSLFSNSISALGLPIVPISAVIIFHEKMQGIKAISMVLALWGFISYLYHHYLDDRNSNTESRNDGHVPN</sequence>
<keyword evidence="9" id="KW-1185">Reference proteome</keyword>
<dbReference type="PANTHER" id="PTHR31376:SF17">
    <property type="entry name" value="PURINE PERMEASE 21-RELATED"/>
    <property type="match status" value="1"/>
</dbReference>
<feature type="transmembrane region" description="Helical" evidence="7">
    <location>
        <begin position="89"/>
        <end position="110"/>
    </location>
</feature>
<dbReference type="EMBL" id="CM007364">
    <property type="protein sequence ID" value="OIW12718.1"/>
    <property type="molecule type" value="Genomic_DNA"/>
</dbReference>
<dbReference type="AlphaFoldDB" id="A0A4P1RKX1"/>
<keyword evidence="3 7" id="KW-0813">Transport</keyword>
<evidence type="ECO:0000256" key="1">
    <source>
        <dbReference type="ARBA" id="ARBA00004141"/>
    </source>
</evidence>
<dbReference type="STRING" id="3871.A0A4P1RKX1"/>
<name>A0A4P1RKX1_LUPAN</name>
<evidence type="ECO:0000256" key="2">
    <source>
        <dbReference type="ARBA" id="ARBA00006213"/>
    </source>
</evidence>
<comment type="similarity">
    <text evidence="2 7">Belongs to the purine permeases (TC 2.A.7.14) family.</text>
</comment>
<evidence type="ECO:0000313" key="8">
    <source>
        <dbReference type="EMBL" id="OIW12718.1"/>
    </source>
</evidence>
<feature type="transmembrane region" description="Helical" evidence="7">
    <location>
        <begin position="259"/>
        <end position="282"/>
    </location>
</feature>
<feature type="transmembrane region" description="Helical" evidence="7">
    <location>
        <begin position="20"/>
        <end position="40"/>
    </location>
</feature>
<dbReference type="Pfam" id="PF16913">
    <property type="entry name" value="PUNUT"/>
    <property type="match status" value="1"/>
</dbReference>
<evidence type="ECO:0000313" key="9">
    <source>
        <dbReference type="Proteomes" id="UP000188354"/>
    </source>
</evidence>
<dbReference type="InterPro" id="IPR037185">
    <property type="entry name" value="EmrE-like"/>
</dbReference>
<dbReference type="GO" id="GO:0005345">
    <property type="term" value="F:purine nucleobase transmembrane transporter activity"/>
    <property type="evidence" value="ECO:0007669"/>
    <property type="project" value="UniProtKB-UniRule"/>
</dbReference>
<proteinExistence type="inferred from homology"/>
<dbReference type="Proteomes" id="UP000188354">
    <property type="component" value="Chromosome LG04"/>
</dbReference>
<evidence type="ECO:0000256" key="7">
    <source>
        <dbReference type="RuleBase" id="RU368015"/>
    </source>
</evidence>
<dbReference type="SUPFAM" id="SSF103481">
    <property type="entry name" value="Multidrug resistance efflux transporter EmrE"/>
    <property type="match status" value="1"/>
</dbReference>
<dbReference type="PANTHER" id="PTHR31376">
    <property type="entry name" value="OS09G0467300 PROTEIN-RELATED"/>
    <property type="match status" value="1"/>
</dbReference>
<feature type="transmembrane region" description="Helical" evidence="7">
    <location>
        <begin position="146"/>
        <end position="165"/>
    </location>
</feature>
<feature type="transmembrane region" description="Helical" evidence="7">
    <location>
        <begin position="315"/>
        <end position="332"/>
    </location>
</feature>
<organism evidence="8 9">
    <name type="scientific">Lupinus angustifolius</name>
    <name type="common">Narrow-leaved blue lupine</name>
    <dbReference type="NCBI Taxonomy" id="3871"/>
    <lineage>
        <taxon>Eukaryota</taxon>
        <taxon>Viridiplantae</taxon>
        <taxon>Streptophyta</taxon>
        <taxon>Embryophyta</taxon>
        <taxon>Tracheophyta</taxon>
        <taxon>Spermatophyta</taxon>
        <taxon>Magnoliopsida</taxon>
        <taxon>eudicotyledons</taxon>
        <taxon>Gunneridae</taxon>
        <taxon>Pentapetalae</taxon>
        <taxon>rosids</taxon>
        <taxon>fabids</taxon>
        <taxon>Fabales</taxon>
        <taxon>Fabaceae</taxon>
        <taxon>Papilionoideae</taxon>
        <taxon>50 kb inversion clade</taxon>
        <taxon>genistoids sensu lato</taxon>
        <taxon>core genistoids</taxon>
        <taxon>Genisteae</taxon>
        <taxon>Lupinus</taxon>
    </lineage>
</organism>
<reference evidence="8 9" key="1">
    <citation type="journal article" date="2017" name="Plant Biotechnol. J.">
        <title>A comprehensive draft genome sequence for lupin (Lupinus angustifolius), an emerging health food: insights into plant-microbe interactions and legume evolution.</title>
        <authorList>
            <person name="Hane J.K."/>
            <person name="Ming Y."/>
            <person name="Kamphuis L.G."/>
            <person name="Nelson M.N."/>
            <person name="Garg G."/>
            <person name="Atkins C.A."/>
            <person name="Bayer P.E."/>
            <person name="Bravo A."/>
            <person name="Bringans S."/>
            <person name="Cannon S."/>
            <person name="Edwards D."/>
            <person name="Foley R."/>
            <person name="Gao L.L."/>
            <person name="Harrison M.J."/>
            <person name="Huang W."/>
            <person name="Hurgobin B."/>
            <person name="Li S."/>
            <person name="Liu C.W."/>
            <person name="McGrath A."/>
            <person name="Morahan G."/>
            <person name="Murray J."/>
            <person name="Weller J."/>
            <person name="Jian J."/>
            <person name="Singh K.B."/>
        </authorList>
    </citation>
    <scope>NUCLEOTIDE SEQUENCE [LARGE SCALE GENOMIC DNA]</scope>
    <source>
        <strain evidence="9">cv. Tanjil</strain>
        <tissue evidence="8">Whole plant</tissue>
    </source>
</reference>
<keyword evidence="5 7" id="KW-1133">Transmembrane helix</keyword>
<accession>A0A4P1RKX1</accession>
<protein>
    <recommendedName>
        <fullName evidence="7">Probable purine permease</fullName>
    </recommendedName>
</protein>
<dbReference type="Gramene" id="OIW12718">
    <property type="protein sequence ID" value="OIW12718"/>
    <property type="gene ID" value="TanjilG_24651"/>
</dbReference>
<feature type="transmembrane region" description="Helical" evidence="7">
    <location>
        <begin position="216"/>
        <end position="238"/>
    </location>
</feature>
<feature type="transmembrane region" description="Helical" evidence="7">
    <location>
        <begin position="52"/>
        <end position="74"/>
    </location>
</feature>
<dbReference type="GO" id="GO:0016020">
    <property type="term" value="C:membrane"/>
    <property type="evidence" value="ECO:0007669"/>
    <property type="project" value="UniProtKB-SubCell"/>
</dbReference>
<dbReference type="GO" id="GO:0015211">
    <property type="term" value="F:purine nucleoside transmembrane transporter activity"/>
    <property type="evidence" value="ECO:0007669"/>
    <property type="project" value="UniProtKB-UniRule"/>
</dbReference>
<comment type="subcellular location">
    <subcellularLocation>
        <location evidence="1 7">Membrane</location>
        <topology evidence="1 7">Multi-pass membrane protein</topology>
    </subcellularLocation>
</comment>
<evidence type="ECO:0000256" key="6">
    <source>
        <dbReference type="ARBA" id="ARBA00023136"/>
    </source>
</evidence>
<keyword evidence="6 7" id="KW-0472">Membrane</keyword>
<feature type="transmembrane region" description="Helical" evidence="7">
    <location>
        <begin position="181"/>
        <end position="204"/>
    </location>
</feature>
<keyword evidence="4 7" id="KW-0812">Transmembrane</keyword>
<gene>
    <name evidence="8" type="ORF">TanjilG_24651</name>
</gene>
<dbReference type="InterPro" id="IPR030182">
    <property type="entry name" value="PUP_plant"/>
</dbReference>
<feature type="transmembrane region" description="Helical" evidence="7">
    <location>
        <begin position="122"/>
        <end position="140"/>
    </location>
</feature>
<evidence type="ECO:0000256" key="5">
    <source>
        <dbReference type="ARBA" id="ARBA00022989"/>
    </source>
</evidence>
<evidence type="ECO:0000256" key="4">
    <source>
        <dbReference type="ARBA" id="ARBA00022692"/>
    </source>
</evidence>
<evidence type="ECO:0000256" key="3">
    <source>
        <dbReference type="ARBA" id="ARBA00022448"/>
    </source>
</evidence>